<dbReference type="EMBL" id="CP000510">
    <property type="protein sequence ID" value="ABM03009.1"/>
    <property type="molecule type" value="Genomic_DNA"/>
</dbReference>
<dbReference type="InterPro" id="IPR029037">
    <property type="entry name" value="DUF1407/YfgJ-like_sf"/>
</dbReference>
<sequence length="76" mass="8477">MALKCPKCAYEIESKGIQKQHYYCDACDSDLKLHLLCEQCGSQLALLQACGAANLWCEQCNELKSKSSAIYSLIEK</sequence>
<dbReference type="KEGG" id="pin:Ping_1173"/>
<dbReference type="Pfam" id="PF07191">
    <property type="entry name" value="Zn_ribbon_6"/>
    <property type="match status" value="1"/>
</dbReference>
<dbReference type="HOGENOM" id="CLU_184340_1_0_6"/>
<dbReference type="SUPFAM" id="SSF161187">
    <property type="entry name" value="YfgJ-like"/>
    <property type="match status" value="1"/>
</dbReference>
<reference evidence="1 2" key="1">
    <citation type="submission" date="2007-01" db="EMBL/GenBank/DDBJ databases">
        <title>Complete sequence of Psychromonas ingrahamii 37.</title>
        <authorList>
            <consortium name="US DOE Joint Genome Institute"/>
            <person name="Copeland A."/>
            <person name="Lucas S."/>
            <person name="Lapidus A."/>
            <person name="Barry K."/>
            <person name="Detter J.C."/>
            <person name="Glavina del Rio T."/>
            <person name="Hammon N."/>
            <person name="Israni S."/>
            <person name="Dalin E."/>
            <person name="Tice H."/>
            <person name="Pitluck S."/>
            <person name="Thompson L.S."/>
            <person name="Brettin T."/>
            <person name="Bruce D."/>
            <person name="Han C."/>
            <person name="Tapia R."/>
            <person name="Schmutz J."/>
            <person name="Larimer F."/>
            <person name="Land M."/>
            <person name="Hauser L."/>
            <person name="Kyrpides N."/>
            <person name="Ivanova N."/>
            <person name="Staley J."/>
            <person name="Richardson P."/>
        </authorList>
    </citation>
    <scope>NUCLEOTIDE SEQUENCE [LARGE SCALE GENOMIC DNA]</scope>
    <source>
        <strain evidence="1 2">37</strain>
    </source>
</reference>
<dbReference type="AlphaFoldDB" id="A1SU44"/>
<dbReference type="Gene3D" id="2.10.290.10">
    <property type="entry name" value="YfgJ-like"/>
    <property type="match status" value="1"/>
</dbReference>
<protein>
    <submittedName>
        <fullName evidence="1">Uncharacterized protein</fullName>
    </submittedName>
</protein>
<organism evidence="1 2">
    <name type="scientific">Psychromonas ingrahamii (strain DSM 17664 / CCUG 51855 / 37)</name>
    <dbReference type="NCBI Taxonomy" id="357804"/>
    <lineage>
        <taxon>Bacteria</taxon>
        <taxon>Pseudomonadati</taxon>
        <taxon>Pseudomonadota</taxon>
        <taxon>Gammaproteobacteria</taxon>
        <taxon>Alteromonadales</taxon>
        <taxon>Psychromonadaceae</taxon>
        <taxon>Psychromonas</taxon>
    </lineage>
</organism>
<dbReference type="OrthoDB" id="5405751at2"/>
<dbReference type="RefSeq" id="WP_011769572.1">
    <property type="nucleotide sequence ID" value="NC_008709.1"/>
</dbReference>
<proteinExistence type="predicted"/>
<dbReference type="InterPro" id="IPR010807">
    <property type="entry name" value="YfgJ-like"/>
</dbReference>
<name>A1SU44_PSYIN</name>
<gene>
    <name evidence="1" type="ordered locus">Ping_1173</name>
</gene>
<evidence type="ECO:0000313" key="2">
    <source>
        <dbReference type="Proteomes" id="UP000000639"/>
    </source>
</evidence>
<dbReference type="Proteomes" id="UP000000639">
    <property type="component" value="Chromosome"/>
</dbReference>
<dbReference type="STRING" id="357804.Ping_1173"/>
<dbReference type="eggNOG" id="COG1198">
    <property type="taxonomic scope" value="Bacteria"/>
</dbReference>
<accession>A1SU44</accession>
<keyword evidence="2" id="KW-1185">Reference proteome</keyword>
<evidence type="ECO:0000313" key="1">
    <source>
        <dbReference type="EMBL" id="ABM03009.1"/>
    </source>
</evidence>